<dbReference type="CDD" id="cd02248">
    <property type="entry name" value="Peptidase_C1A"/>
    <property type="match status" value="1"/>
</dbReference>
<dbReference type="PRINTS" id="PR00705">
    <property type="entry name" value="PAPAIN"/>
</dbReference>
<dbReference type="Pfam" id="PF08246">
    <property type="entry name" value="Inhibitor_I29"/>
    <property type="match status" value="1"/>
</dbReference>
<proteinExistence type="inferred from homology"/>
<dbReference type="InterPro" id="IPR000169">
    <property type="entry name" value="Pept_cys_AS"/>
</dbReference>
<dbReference type="InterPro" id="IPR013201">
    <property type="entry name" value="Prot_inhib_I29"/>
</dbReference>
<organism evidence="10 11">
    <name type="scientific">Mythimna separata</name>
    <name type="common">Oriental armyworm</name>
    <name type="synonym">Pseudaletia separata</name>
    <dbReference type="NCBI Taxonomy" id="271217"/>
    <lineage>
        <taxon>Eukaryota</taxon>
        <taxon>Metazoa</taxon>
        <taxon>Ecdysozoa</taxon>
        <taxon>Arthropoda</taxon>
        <taxon>Hexapoda</taxon>
        <taxon>Insecta</taxon>
        <taxon>Pterygota</taxon>
        <taxon>Neoptera</taxon>
        <taxon>Endopterygota</taxon>
        <taxon>Lepidoptera</taxon>
        <taxon>Glossata</taxon>
        <taxon>Ditrysia</taxon>
        <taxon>Noctuoidea</taxon>
        <taxon>Noctuidae</taxon>
        <taxon>Noctuinae</taxon>
        <taxon>Hadenini</taxon>
        <taxon>Mythimna</taxon>
    </lineage>
</organism>
<name>A0AAD7YC24_MYTSE</name>
<evidence type="ECO:0000259" key="9">
    <source>
        <dbReference type="SMART" id="SM00848"/>
    </source>
</evidence>
<accession>A0AAD7YC24</accession>
<dbReference type="Pfam" id="PF00112">
    <property type="entry name" value="Peptidase_C1"/>
    <property type="match status" value="1"/>
</dbReference>
<feature type="domain" description="Cathepsin propeptide inhibitor" evidence="9">
    <location>
        <begin position="238"/>
        <end position="293"/>
    </location>
</feature>
<keyword evidence="2" id="KW-0645">Protease</keyword>
<dbReference type="EMBL" id="JARGEI010000023">
    <property type="protein sequence ID" value="KAJ8710382.1"/>
    <property type="molecule type" value="Genomic_DNA"/>
</dbReference>
<feature type="domain" description="Peptidase C1A papain C-terminal" evidence="8">
    <location>
        <begin position="326"/>
        <end position="540"/>
    </location>
</feature>
<dbReference type="AlphaFoldDB" id="A0AAD7YC24"/>
<comment type="caution">
    <text evidence="10">The sequence shown here is derived from an EMBL/GenBank/DDBJ whole genome shotgun (WGS) entry which is preliminary data.</text>
</comment>
<protein>
    <submittedName>
        <fullName evidence="10">Uncharacterized protein</fullName>
    </submittedName>
</protein>
<gene>
    <name evidence="10" type="ORF">PYW07_009748</name>
</gene>
<dbReference type="InterPro" id="IPR025661">
    <property type="entry name" value="Pept_asp_AS"/>
</dbReference>
<evidence type="ECO:0000256" key="3">
    <source>
        <dbReference type="ARBA" id="ARBA00022801"/>
    </source>
</evidence>
<evidence type="ECO:0000256" key="1">
    <source>
        <dbReference type="ARBA" id="ARBA00008455"/>
    </source>
</evidence>
<reference evidence="10" key="1">
    <citation type="submission" date="2023-03" db="EMBL/GenBank/DDBJ databases">
        <title>Chromosome-level genomes of two armyworms, Mythimna separata and Mythimna loreyi, provide insights into the biosynthesis and reception of sex pheromones.</title>
        <authorList>
            <person name="Zhao H."/>
        </authorList>
    </citation>
    <scope>NUCLEOTIDE SEQUENCE</scope>
    <source>
        <strain evidence="10">BeijingLab</strain>
        <tissue evidence="10">Pupa</tissue>
    </source>
</reference>
<dbReference type="PROSITE" id="PS00139">
    <property type="entry name" value="THIOL_PROTEASE_CYS"/>
    <property type="match status" value="1"/>
</dbReference>
<evidence type="ECO:0000313" key="11">
    <source>
        <dbReference type="Proteomes" id="UP001231518"/>
    </source>
</evidence>
<dbReference type="InterPro" id="IPR013128">
    <property type="entry name" value="Peptidase_C1A"/>
</dbReference>
<evidence type="ECO:0000256" key="6">
    <source>
        <dbReference type="ARBA" id="ARBA00023157"/>
    </source>
</evidence>
<dbReference type="PANTHER" id="PTHR12411">
    <property type="entry name" value="CYSTEINE PROTEASE FAMILY C1-RELATED"/>
    <property type="match status" value="1"/>
</dbReference>
<evidence type="ECO:0000256" key="4">
    <source>
        <dbReference type="ARBA" id="ARBA00022807"/>
    </source>
</evidence>
<keyword evidence="5" id="KW-0865">Zymogen</keyword>
<feature type="chain" id="PRO_5041911717" evidence="7">
    <location>
        <begin position="20"/>
        <end position="541"/>
    </location>
</feature>
<dbReference type="InterPro" id="IPR038765">
    <property type="entry name" value="Papain-like_cys_pep_sf"/>
</dbReference>
<dbReference type="SUPFAM" id="SSF54001">
    <property type="entry name" value="Cysteine proteinases"/>
    <property type="match status" value="1"/>
</dbReference>
<evidence type="ECO:0000259" key="8">
    <source>
        <dbReference type="SMART" id="SM00645"/>
    </source>
</evidence>
<dbReference type="PROSITE" id="PS00640">
    <property type="entry name" value="THIOL_PROTEASE_ASN"/>
    <property type="match status" value="1"/>
</dbReference>
<dbReference type="Gene3D" id="3.90.70.10">
    <property type="entry name" value="Cysteine proteinases"/>
    <property type="match status" value="1"/>
</dbReference>
<dbReference type="InterPro" id="IPR000668">
    <property type="entry name" value="Peptidase_C1A_C"/>
</dbReference>
<keyword evidence="11" id="KW-1185">Reference proteome</keyword>
<dbReference type="SMART" id="SM00848">
    <property type="entry name" value="Inhibitor_I29"/>
    <property type="match status" value="1"/>
</dbReference>
<evidence type="ECO:0000313" key="10">
    <source>
        <dbReference type="EMBL" id="KAJ8710382.1"/>
    </source>
</evidence>
<dbReference type="InterPro" id="IPR039417">
    <property type="entry name" value="Peptidase_C1A_papain-like"/>
</dbReference>
<keyword evidence="6" id="KW-1015">Disulfide bond</keyword>
<feature type="signal peptide" evidence="7">
    <location>
        <begin position="1"/>
        <end position="19"/>
    </location>
</feature>
<keyword evidence="3" id="KW-0378">Hydrolase</keyword>
<evidence type="ECO:0000256" key="5">
    <source>
        <dbReference type="ARBA" id="ARBA00023145"/>
    </source>
</evidence>
<keyword evidence="4" id="KW-0788">Thiol protease</keyword>
<dbReference type="GO" id="GO:0006508">
    <property type="term" value="P:proteolysis"/>
    <property type="evidence" value="ECO:0007669"/>
    <property type="project" value="UniProtKB-KW"/>
</dbReference>
<sequence>MAAVPATLVLFLYITLASGYTLMREDEDSNEIIWPSEYHFKGEKLNFQSGLKESFEIWYNGDLNRSRADFNDGTVRKFYYGDTGYAYVIHPVTTEEVTNEEVCIGRSVEDEQLDFLPDVSELTYTGQNMFIYDKNVDIWTSTDQVEAKLLRETTLYVYKTDSGVDIPVQLVTKTYNMDLGELLGHTITNFFDFSDTVTEEEVSVDDVDECEEFWLGQDFQKDLRFLHPDIASELDLAFDLYTNHHNKIYNDQEHQIRKRIFEKNWRMVEDHNRKNAGFRVKLNDFSDKTDDELRYLTGTFLSTHEYPDMIPFPHTLAEVDELAEELPESFDLRIEGAITPVKNQGHCGSCWAFCTTAAVEGALARVNGERLLDLSEQSLVDCAWGFDNMGCNGGTLDGAMKYVLTHGIPTEEEYGLYEANDGFCKIQNMSTTYQIRGFSRVTPRNPNALKVALNKYGPVTVAIHASQLMKHYASGLFYDFSCDDTGPNHGVTIVGYGVRDGEDYWIVKNSWGEVWGEDGYILMSAKNNNCFVLDSPYYLIA</sequence>
<comment type="similarity">
    <text evidence="1">Belongs to the peptidase C1 family.</text>
</comment>
<dbReference type="GO" id="GO:0008234">
    <property type="term" value="F:cysteine-type peptidase activity"/>
    <property type="evidence" value="ECO:0007669"/>
    <property type="project" value="UniProtKB-KW"/>
</dbReference>
<evidence type="ECO:0000256" key="2">
    <source>
        <dbReference type="ARBA" id="ARBA00022670"/>
    </source>
</evidence>
<keyword evidence="7" id="KW-0732">Signal</keyword>
<dbReference type="FunFam" id="3.90.70.10:FF:000039">
    <property type="entry name" value="Cysteine proteinase 2, putative"/>
    <property type="match status" value="1"/>
</dbReference>
<evidence type="ECO:0000256" key="7">
    <source>
        <dbReference type="SAM" id="SignalP"/>
    </source>
</evidence>
<dbReference type="Proteomes" id="UP001231518">
    <property type="component" value="Chromosome 23"/>
</dbReference>
<dbReference type="SMART" id="SM00645">
    <property type="entry name" value="Pept_C1"/>
    <property type="match status" value="1"/>
</dbReference>